<comment type="caution">
    <text evidence="1">The sequence shown here is derived from an EMBL/GenBank/DDBJ whole genome shotgun (WGS) entry which is preliminary data.</text>
</comment>
<name>A0ACC1IWJ7_9FUNG</name>
<accession>A0ACC1IWJ7</accession>
<dbReference type="Proteomes" id="UP001150581">
    <property type="component" value="Unassembled WGS sequence"/>
</dbReference>
<evidence type="ECO:0000313" key="2">
    <source>
        <dbReference type="Proteomes" id="UP001150581"/>
    </source>
</evidence>
<dbReference type="EMBL" id="JANBPG010000009">
    <property type="protein sequence ID" value="KAJ1901966.1"/>
    <property type="molecule type" value="Genomic_DNA"/>
</dbReference>
<proteinExistence type="predicted"/>
<evidence type="ECO:0000313" key="1">
    <source>
        <dbReference type="EMBL" id="KAJ1901966.1"/>
    </source>
</evidence>
<protein>
    <submittedName>
        <fullName evidence="1">Uncharacterized protein</fullName>
    </submittedName>
</protein>
<gene>
    <name evidence="1" type="ORF">LPJ66_000362</name>
</gene>
<sequence length="599" mass="65093">MNHVKTEQHSLWELRGDHSAYSVATTQEQPAQQHTASSNKHVSSVAPTPSIAASSAEVNSNPNVNTNMSVETASMPYKALGQPMSVRNSAIAGSIPMAYNAPSMMFNPNSLVVSSATIVAALTTGMGSTLPSMSSMSEFATAANTPSGNNLSTQSSPALAHSSMLNHGHGSPLGMLSTSMYPSMPSIPSMSTMLPMPISRDEMLMNVRTNPGLSTMNSELSIDTRHQVLHSKSSNASLGGNGMSSCSENGFNSGDNTVYGSVINGSPGIIKSDPQLFPSLLHRICEDRSMDNIAFWDESNYVCIPAMETLRLQLNNMGMTANHTDSLQKNFNDYQFFRRTDQRRIRHTSEQGIVKFSNVNFLPGREDLLHMVVRKSALKKLQNGVARASGTPAKGKKVKPASTRQGGVRAQRQSTSERLNPYSRYASADSRHVNGFAMPITPGASFPSQHPPNNLYSGAADSAGLQMPMGVMQPAFGLPPSMSVMDRADPSMISQPNQPYPNSSFTFEQNPSGFVLPSILSQQQMQLSPSAQNQYTSPLAVPQQMQPQQYQEQYSYPQQHEYHHPQEFQAQYHVFAPAGEIPPTRNAIYYGDNTNNQMA</sequence>
<keyword evidence="2" id="KW-1185">Reference proteome</keyword>
<organism evidence="1 2">
    <name type="scientific">Kickxella alabastrina</name>
    <dbReference type="NCBI Taxonomy" id="61397"/>
    <lineage>
        <taxon>Eukaryota</taxon>
        <taxon>Fungi</taxon>
        <taxon>Fungi incertae sedis</taxon>
        <taxon>Zoopagomycota</taxon>
        <taxon>Kickxellomycotina</taxon>
        <taxon>Kickxellomycetes</taxon>
        <taxon>Kickxellales</taxon>
        <taxon>Kickxellaceae</taxon>
        <taxon>Kickxella</taxon>
    </lineage>
</organism>
<reference evidence="1" key="1">
    <citation type="submission" date="2022-07" db="EMBL/GenBank/DDBJ databases">
        <title>Phylogenomic reconstructions and comparative analyses of Kickxellomycotina fungi.</title>
        <authorList>
            <person name="Reynolds N.K."/>
            <person name="Stajich J.E."/>
            <person name="Barry K."/>
            <person name="Grigoriev I.V."/>
            <person name="Crous P."/>
            <person name="Smith M.E."/>
        </authorList>
    </citation>
    <scope>NUCLEOTIDE SEQUENCE</scope>
    <source>
        <strain evidence="1">Benny 63K</strain>
    </source>
</reference>